<organism evidence="1 2">
    <name type="scientific">Paenibacillus profundus</name>
    <dbReference type="NCBI Taxonomy" id="1173085"/>
    <lineage>
        <taxon>Bacteria</taxon>
        <taxon>Bacillati</taxon>
        <taxon>Bacillota</taxon>
        <taxon>Bacilli</taxon>
        <taxon>Bacillales</taxon>
        <taxon>Paenibacillaceae</taxon>
        <taxon>Paenibacillus</taxon>
    </lineage>
</organism>
<gene>
    <name evidence="1" type="ORF">LQV63_31305</name>
</gene>
<name>A0ABS8YTN6_9BACL</name>
<keyword evidence="2" id="KW-1185">Reference proteome</keyword>
<dbReference type="EMBL" id="JAJNBZ010000073">
    <property type="protein sequence ID" value="MCE5173715.1"/>
    <property type="molecule type" value="Genomic_DNA"/>
</dbReference>
<protein>
    <submittedName>
        <fullName evidence="1">Uncharacterized protein</fullName>
    </submittedName>
</protein>
<accession>A0ABS8YTN6</accession>
<reference evidence="1 2" key="1">
    <citation type="submission" date="2021-11" db="EMBL/GenBank/DDBJ databases">
        <title>Draft genome sequence of Paenibacillus profundus YoMME, a new Gram-positive bacteria with exoelectrogenic properties.</title>
        <authorList>
            <person name="Hubenova Y."/>
            <person name="Hubenova E."/>
            <person name="Manasiev Y."/>
            <person name="Peykov S."/>
            <person name="Mitov M."/>
        </authorList>
    </citation>
    <scope>NUCLEOTIDE SEQUENCE [LARGE SCALE GENOMIC DNA]</scope>
    <source>
        <strain evidence="1 2">YoMME</strain>
    </source>
</reference>
<evidence type="ECO:0000313" key="1">
    <source>
        <dbReference type="EMBL" id="MCE5173715.1"/>
    </source>
</evidence>
<comment type="caution">
    <text evidence="1">The sequence shown here is derived from an EMBL/GenBank/DDBJ whole genome shotgun (WGS) entry which is preliminary data.</text>
</comment>
<dbReference type="Proteomes" id="UP001199916">
    <property type="component" value="Unassembled WGS sequence"/>
</dbReference>
<proteinExistence type="predicted"/>
<evidence type="ECO:0000313" key="2">
    <source>
        <dbReference type="Proteomes" id="UP001199916"/>
    </source>
</evidence>
<sequence>MNLHAEYQCDTNTRGLKQVQSKNDQGTIVQRLNHERSNGYDKLYVLPVRRIGIHHVSG</sequence>